<accession>A0A6J4H0U0</accession>
<feature type="transmembrane region" description="Helical" evidence="7">
    <location>
        <begin position="336"/>
        <end position="355"/>
    </location>
</feature>
<dbReference type="PANTHER" id="PTHR43867:SF2">
    <property type="entry name" value="CELLULOSE SYNTHASE CATALYTIC SUBUNIT A [UDP-FORMING]"/>
    <property type="match status" value="1"/>
</dbReference>
<evidence type="ECO:0000259" key="8">
    <source>
        <dbReference type="Pfam" id="PF13632"/>
    </source>
</evidence>
<dbReference type="CDD" id="cd06421">
    <property type="entry name" value="CESA_CelA_like"/>
    <property type="match status" value="1"/>
</dbReference>
<feature type="transmembrane region" description="Helical" evidence="7">
    <location>
        <begin position="400"/>
        <end position="423"/>
    </location>
</feature>
<dbReference type="GO" id="GO:0016760">
    <property type="term" value="F:cellulose synthase (UDP-forming) activity"/>
    <property type="evidence" value="ECO:0007669"/>
    <property type="project" value="UniProtKB-EC"/>
</dbReference>
<dbReference type="EC" id="2.4.1.12" evidence="9"/>
<keyword evidence="6 7" id="KW-0472">Membrane</keyword>
<protein>
    <submittedName>
        <fullName evidence="9">Cellulose synthase (UDP-forming)</fullName>
        <ecNumber evidence="9">2.4.1.12</ecNumber>
    </submittedName>
</protein>
<keyword evidence="3 9" id="KW-0808">Transferase</keyword>
<dbReference type="InterPro" id="IPR001173">
    <property type="entry name" value="Glyco_trans_2-like"/>
</dbReference>
<evidence type="ECO:0000256" key="1">
    <source>
        <dbReference type="ARBA" id="ARBA00004141"/>
    </source>
</evidence>
<dbReference type="PANTHER" id="PTHR43867">
    <property type="entry name" value="CELLULOSE SYNTHASE CATALYTIC SUBUNIT A [UDP-FORMING]"/>
    <property type="match status" value="1"/>
</dbReference>
<organism evidence="9">
    <name type="scientific">uncultured Actinomycetospora sp</name>
    <dbReference type="NCBI Taxonomy" id="1135996"/>
    <lineage>
        <taxon>Bacteria</taxon>
        <taxon>Bacillati</taxon>
        <taxon>Actinomycetota</taxon>
        <taxon>Actinomycetes</taxon>
        <taxon>Pseudonocardiales</taxon>
        <taxon>Pseudonocardiaceae</taxon>
        <taxon>Actinomycetospora</taxon>
        <taxon>environmental samples</taxon>
    </lineage>
</organism>
<dbReference type="Gene3D" id="3.90.550.10">
    <property type="entry name" value="Spore Coat Polysaccharide Biosynthesis Protein SpsA, Chain A"/>
    <property type="match status" value="1"/>
</dbReference>
<feature type="domain" description="Glycosyltransferase 2-like" evidence="8">
    <location>
        <begin position="174"/>
        <end position="361"/>
    </location>
</feature>
<keyword evidence="2 9" id="KW-0328">Glycosyltransferase</keyword>
<evidence type="ECO:0000256" key="3">
    <source>
        <dbReference type="ARBA" id="ARBA00022679"/>
    </source>
</evidence>
<evidence type="ECO:0000256" key="4">
    <source>
        <dbReference type="ARBA" id="ARBA00022692"/>
    </source>
</evidence>
<dbReference type="EMBL" id="CADCTH010000003">
    <property type="protein sequence ID" value="CAA9209274.1"/>
    <property type="molecule type" value="Genomic_DNA"/>
</dbReference>
<evidence type="ECO:0000256" key="7">
    <source>
        <dbReference type="SAM" id="Phobius"/>
    </source>
</evidence>
<feature type="transmembrane region" description="Helical" evidence="7">
    <location>
        <begin position="375"/>
        <end position="393"/>
    </location>
</feature>
<keyword evidence="5 7" id="KW-1133">Transmembrane helix</keyword>
<comment type="subcellular location">
    <subcellularLocation>
        <location evidence="1">Membrane</location>
        <topology evidence="1">Multi-pass membrane protein</topology>
    </subcellularLocation>
</comment>
<gene>
    <name evidence="9" type="ORF">AVDCRST_MAG54-15</name>
</gene>
<dbReference type="InterPro" id="IPR050321">
    <property type="entry name" value="Glycosyltr_2/OpgH_subfam"/>
</dbReference>
<sequence length="469" mass="51454">MSTRAWDVRLREPHWTPVVPGASVRRRVRVMALVGVPLVLWYLSWLLSPERVGHPVLYGLLVAAEALNVLQAVGLWWTAANERVRPAKPPTRPASVDVLIPRYDEPVEVVELTVAAAVGLRGTDVRVWLLDDGDSDEMRDLAERNGARYLRRPVHDHAKAGNINHALEHIDAEYVAVVDCDHVVDPRFVEACLGHFEDDERLAFVQTPQYYANGDRPGIAGAAWTQQTLFFGVIARGKDGLGAMFCCGTNVVFRRTALDATGGFPTHSITEDFELTITLHEQGWHTAYLPEILAAGLGPDDMGSYVTQQLRWARGCLSALPRIVRARLGARLKAQYLLSGLYWLTGWTVLVYLSFPLITILTGAQPLDNLTAPEFLLHFAPYFVLALTTVAVAGGGSFTFAGLAVSGACFWLHIVASVLTVLRRRCSFKVTPKVGVAGPQPRVVWPTLATVAVLVGVSVYGLVRERDAA</sequence>
<dbReference type="InterPro" id="IPR029044">
    <property type="entry name" value="Nucleotide-diphossugar_trans"/>
</dbReference>
<feature type="transmembrane region" description="Helical" evidence="7">
    <location>
        <begin position="28"/>
        <end position="45"/>
    </location>
</feature>
<keyword evidence="4 7" id="KW-0812">Transmembrane</keyword>
<dbReference type="GO" id="GO:0005886">
    <property type="term" value="C:plasma membrane"/>
    <property type="evidence" value="ECO:0007669"/>
    <property type="project" value="TreeGrafter"/>
</dbReference>
<dbReference type="Pfam" id="PF13632">
    <property type="entry name" value="Glyco_trans_2_3"/>
    <property type="match status" value="1"/>
</dbReference>
<reference evidence="9" key="1">
    <citation type="submission" date="2020-02" db="EMBL/GenBank/DDBJ databases">
        <authorList>
            <person name="Meier V. D."/>
        </authorList>
    </citation>
    <scope>NUCLEOTIDE SEQUENCE</scope>
    <source>
        <strain evidence="9">AVDCRST_MAG54</strain>
    </source>
</reference>
<dbReference type="SUPFAM" id="SSF53448">
    <property type="entry name" value="Nucleotide-diphospho-sugar transferases"/>
    <property type="match status" value="1"/>
</dbReference>
<feature type="transmembrane region" description="Helical" evidence="7">
    <location>
        <begin position="57"/>
        <end position="79"/>
    </location>
</feature>
<name>A0A6J4H0U0_9PSEU</name>
<proteinExistence type="predicted"/>
<dbReference type="AlphaFoldDB" id="A0A6J4H0U0"/>
<feature type="non-terminal residue" evidence="9">
    <location>
        <position position="469"/>
    </location>
</feature>
<evidence type="ECO:0000313" key="9">
    <source>
        <dbReference type="EMBL" id="CAA9209274.1"/>
    </source>
</evidence>
<evidence type="ECO:0000256" key="2">
    <source>
        <dbReference type="ARBA" id="ARBA00022676"/>
    </source>
</evidence>
<evidence type="ECO:0000256" key="5">
    <source>
        <dbReference type="ARBA" id="ARBA00022989"/>
    </source>
</evidence>
<feature type="transmembrane region" description="Helical" evidence="7">
    <location>
        <begin position="443"/>
        <end position="463"/>
    </location>
</feature>
<evidence type="ECO:0000256" key="6">
    <source>
        <dbReference type="ARBA" id="ARBA00023136"/>
    </source>
</evidence>